<proteinExistence type="inferred from homology"/>
<dbReference type="PIRSF" id="PIRSF002450">
    <property type="entry name" value="K+_transpter_TRK"/>
    <property type="match status" value="1"/>
</dbReference>
<comment type="similarity">
    <text evidence="2 10">Belongs to the TrkH potassium transport family.</text>
</comment>
<dbReference type="RefSeq" id="XP_001908358.1">
    <property type="nucleotide sequence ID" value="XM_001908323.1"/>
</dbReference>
<evidence type="ECO:0000313" key="14">
    <source>
        <dbReference type="Proteomes" id="UP000001197"/>
    </source>
</evidence>
<evidence type="ECO:0000256" key="6">
    <source>
        <dbReference type="ARBA" id="ARBA00022958"/>
    </source>
</evidence>
<keyword evidence="5 10" id="KW-0812">Transmembrane</keyword>
<evidence type="ECO:0000256" key="8">
    <source>
        <dbReference type="ARBA" id="ARBA00023065"/>
    </source>
</evidence>
<keyword evidence="8 10" id="KW-0406">Ion transport</keyword>
<sequence length="939" mass="104906">MERFKQWIATKPFTAQRCKQFIYTRPRWLFECIFPQNQGFPFIRYHCRWPCLSPVALTVLIVMADYLIISLALIGALITWGAGKHSGGTAEIRFIDALFFTAGASTQAGLNTVDINLLTTFQQAIFYLWPMMANPITVNSLVVQLRLYWFEKKFQHITQNARLVRVPLAKSFTKSRTKAKQQDGDVEKGVNGRKITVMLNGKKSRINNDGTLLGDAKNKGRHGLGLTAANRTATDGGLDGPLDKADRHTGPAVTSSMTEPRRPALKFADTVTKSDGLGEDFLKLPRIRSDEEHIAIVERQKKGDDEVLRIPNPRDVERGLGPKRVEAGDNEDELLSPHAEAFNLDGEPRAQAADGRHPAITIEEPDRRKLQETDSDEFMDDVRAAAHTFGFLKPHFPRHKKKQDDVEKEPVIPGPSQNRRRQSMQTLRTAFSNNKAEGTPYLSWEPTVGRNSLFPELTEEQREELGGIEYRSLKTLARVLTVYFWGYTALGVVGLLPWILQATQYGQVVEAAGQNKVWWAFFTSQSAFMDLGFTLTPDSMNSFSTATWPLLWMSFLIVIGNTGFPIMLRFMIWVLSLIVPKNSGMYEELRFLLDHPRRCFTLLFPSKATWWLLGFLVLLNGLDVMFFIVLDGPVASMSDGQKVLNGIFEAASTRTAGFSCVNLSLLHPAVQVSYMIMMYISVFPIAISVRRTNVYEENALGIYSHGEEEEHSKANHNDWSHVGTHARRQLSFDLPFIALGLFILAISEGPRIMNPEDAANGFTMFSMLFESISAYGTVGMSLGYSTINASLSAEFSDVGKLVIICLMIRGRHRGLPYGLDRAILLPSDALNAKDAMAADTEGRLARQISRMSVATHRSDTTHNQRGLGHVLAAILHPGPPVPPEPPMEAIHRRSTDPGSDAEPQPMRVTSRRTEPGVVRRSVSHLFSPRPRTAGGHEDD</sequence>
<keyword evidence="6 10" id="KW-0630">Potassium</keyword>
<feature type="region of interest" description="Disordered" evidence="11">
    <location>
        <begin position="219"/>
        <end position="260"/>
    </location>
</feature>
<gene>
    <name evidence="12" type="ORF">PODANS_7_9900</name>
</gene>
<feature type="compositionally biased region" description="Pro residues" evidence="11">
    <location>
        <begin position="877"/>
        <end position="886"/>
    </location>
</feature>
<dbReference type="GO" id="GO:0030007">
    <property type="term" value="P:intracellular potassium ion homeostasis"/>
    <property type="evidence" value="ECO:0007669"/>
    <property type="project" value="UniProtKB-UniRule"/>
</dbReference>
<dbReference type="AlphaFoldDB" id="B2AXA7"/>
<evidence type="ECO:0000256" key="11">
    <source>
        <dbReference type="SAM" id="MobiDB-lite"/>
    </source>
</evidence>
<dbReference type="GO" id="GO:0005886">
    <property type="term" value="C:plasma membrane"/>
    <property type="evidence" value="ECO:0007669"/>
    <property type="project" value="InterPro"/>
</dbReference>
<dbReference type="InterPro" id="IPR004773">
    <property type="entry name" value="K/Na_transp_Trk1/HKT1"/>
</dbReference>
<feature type="transmembrane region" description="Helical" evidence="10">
    <location>
        <begin position="125"/>
        <end position="149"/>
    </location>
</feature>
<dbReference type="InterPro" id="IPR003445">
    <property type="entry name" value="Cat_transpt"/>
</dbReference>
<keyword evidence="9 10" id="KW-0472">Membrane</keyword>
<dbReference type="GO" id="GO:1990573">
    <property type="term" value="P:potassium ion import across plasma membrane"/>
    <property type="evidence" value="ECO:0007669"/>
    <property type="project" value="TreeGrafter"/>
</dbReference>
<dbReference type="KEGG" id="pan:PODANSg5393"/>
<dbReference type="EMBL" id="CU633900">
    <property type="protein sequence ID" value="CAP69031.1"/>
    <property type="molecule type" value="Genomic_DNA"/>
</dbReference>
<accession>B2AXA7</accession>
<feature type="region of interest" description="Disordered" evidence="11">
    <location>
        <begin position="877"/>
        <end position="939"/>
    </location>
</feature>
<reference evidence="12 14" key="1">
    <citation type="journal article" date="2008" name="Genome Biol.">
        <title>The genome sequence of the model ascomycete fungus Podospora anserina.</title>
        <authorList>
            <person name="Espagne E."/>
            <person name="Lespinet O."/>
            <person name="Malagnac F."/>
            <person name="Da Silva C."/>
            <person name="Jaillon O."/>
            <person name="Porcel B.M."/>
            <person name="Couloux A."/>
            <person name="Aury J.-M."/>
            <person name="Segurens B."/>
            <person name="Poulain J."/>
            <person name="Anthouard V."/>
            <person name="Grossetete S."/>
            <person name="Khalili H."/>
            <person name="Coppin E."/>
            <person name="Dequard-Chablat M."/>
            <person name="Picard M."/>
            <person name="Contamine V."/>
            <person name="Arnaise S."/>
            <person name="Bourdais A."/>
            <person name="Berteaux-Lecellier V."/>
            <person name="Gautheret D."/>
            <person name="de Vries R.P."/>
            <person name="Battaglia E."/>
            <person name="Coutinho P.M."/>
            <person name="Danchin E.G.J."/>
            <person name="Henrissat B."/>
            <person name="El Khoury R."/>
            <person name="Sainsard-Chanet A."/>
            <person name="Boivin A."/>
            <person name="Pinan-Lucarre B."/>
            <person name="Sellem C.H."/>
            <person name="Debuchy R."/>
            <person name="Wincker P."/>
            <person name="Weissenbach J."/>
            <person name="Silar P."/>
        </authorList>
    </citation>
    <scope>NUCLEOTIDE SEQUENCE [LARGE SCALE GENOMIC DNA]</scope>
    <source>
        <strain evidence="14">S / ATCC MYA-4624 / DSM 980 / FGSC 10383</strain>
        <strain evidence="12">S mat+</strain>
    </source>
</reference>
<feature type="transmembrane region" description="Helical" evidence="10">
    <location>
        <begin position="55"/>
        <end position="82"/>
    </location>
</feature>
<feature type="transmembrane region" description="Helical" evidence="10">
    <location>
        <begin position="610"/>
        <end position="630"/>
    </location>
</feature>
<evidence type="ECO:0000256" key="7">
    <source>
        <dbReference type="ARBA" id="ARBA00022989"/>
    </source>
</evidence>
<reference evidence="13" key="4">
    <citation type="submission" date="2014-09" db="EMBL/GenBank/DDBJ databases">
        <title>Maintaining two mating types: Structure of the mating type locus and its role in heterokaryosis in Podospora anserina.</title>
        <authorList>
            <person name="Grognet P."/>
            <person name="Bidard F."/>
            <person name="Kuchly C."/>
            <person name="Chan Ho Tong L."/>
            <person name="Coppin E."/>
            <person name="Ait Benkhali J."/>
            <person name="Couloux A."/>
            <person name="Wincker P."/>
            <person name="Debuchy R."/>
            <person name="Silar P."/>
        </authorList>
    </citation>
    <scope>NUCLEOTIDE SEQUENCE</scope>
</reference>
<evidence type="ECO:0000256" key="9">
    <source>
        <dbReference type="ARBA" id="ARBA00023136"/>
    </source>
</evidence>
<dbReference type="HOGENOM" id="CLU_005947_0_1_1"/>
<dbReference type="PANTHER" id="PTHR31064">
    <property type="entry name" value="POTASSIUM TRANSPORT PROTEIN DDB_G0292412-RELATED"/>
    <property type="match status" value="1"/>
</dbReference>
<evidence type="ECO:0000256" key="10">
    <source>
        <dbReference type="PIRNR" id="PIRNR002450"/>
    </source>
</evidence>
<dbReference type="InterPro" id="IPR051143">
    <property type="entry name" value="TrkH_K-transport"/>
</dbReference>
<comment type="subcellular location">
    <subcellularLocation>
        <location evidence="1">Membrane</location>
        <topology evidence="1">Multi-pass membrane protein</topology>
    </subcellularLocation>
</comment>
<dbReference type="VEuPathDB" id="FungiDB:PODANS_7_9900"/>
<keyword evidence="14" id="KW-1185">Reference proteome</keyword>
<dbReference type="Proteomes" id="UP000001197">
    <property type="component" value="Chromosome 7"/>
</dbReference>
<protein>
    <recommendedName>
        <fullName evidence="10">Potassium transport protein</fullName>
    </recommendedName>
</protein>
<dbReference type="InterPro" id="IPR015958">
    <property type="entry name" value="Trk1_fungi"/>
</dbReference>
<dbReference type="GO" id="GO:0140107">
    <property type="term" value="F:high-affinity potassium ion transmembrane transporter activity"/>
    <property type="evidence" value="ECO:0007669"/>
    <property type="project" value="TreeGrafter"/>
</dbReference>
<reference evidence="12" key="2">
    <citation type="submission" date="2008-07" db="EMBL/GenBank/DDBJ databases">
        <authorList>
            <person name="Genoscope - CEA"/>
        </authorList>
    </citation>
    <scope>NUCLEOTIDE SEQUENCE</scope>
    <source>
        <strain evidence="12">S mat+</strain>
    </source>
</reference>
<feature type="transmembrane region" description="Helical" evidence="10">
    <location>
        <begin position="480"/>
        <end position="500"/>
    </location>
</feature>
<keyword evidence="3 10" id="KW-0813">Transport</keyword>
<evidence type="ECO:0000256" key="5">
    <source>
        <dbReference type="ARBA" id="ARBA00022692"/>
    </source>
</evidence>
<dbReference type="Pfam" id="PF02386">
    <property type="entry name" value="TrkH"/>
    <property type="match status" value="1"/>
</dbReference>
<dbReference type="STRING" id="515849.B2AXA7"/>
<feature type="transmembrane region" description="Helical" evidence="10">
    <location>
        <begin position="550"/>
        <end position="575"/>
    </location>
</feature>
<evidence type="ECO:0000256" key="4">
    <source>
        <dbReference type="ARBA" id="ARBA00022538"/>
    </source>
</evidence>
<keyword evidence="7 10" id="KW-1133">Transmembrane helix</keyword>
<dbReference type="GeneID" id="6192307"/>
<evidence type="ECO:0000256" key="2">
    <source>
        <dbReference type="ARBA" id="ARBA00009137"/>
    </source>
</evidence>
<evidence type="ECO:0000256" key="3">
    <source>
        <dbReference type="ARBA" id="ARBA00022448"/>
    </source>
</evidence>
<feature type="region of interest" description="Disordered" evidence="11">
    <location>
        <begin position="395"/>
        <end position="422"/>
    </location>
</feature>
<dbReference type="FunCoup" id="B2AXA7">
    <property type="interactions" value="16"/>
</dbReference>
<feature type="transmembrane region" description="Helical" evidence="10">
    <location>
        <begin position="672"/>
        <end position="689"/>
    </location>
</feature>
<feature type="transmembrane region" description="Helical" evidence="10">
    <location>
        <begin position="730"/>
        <end position="747"/>
    </location>
</feature>
<name>B2AXA7_PODAN</name>
<reference evidence="14" key="3">
    <citation type="journal article" date="2014" name="Genetics">
        <title>Maintaining two mating types: Structure of the mating type locus and its role in heterokaryosis in Podospora anserina.</title>
        <authorList>
            <person name="Grognet P."/>
            <person name="Bidard F."/>
            <person name="Kuchly C."/>
            <person name="Tong L.C.H."/>
            <person name="Coppin E."/>
            <person name="Benkhali J.A."/>
            <person name="Couloux A."/>
            <person name="Wincker P."/>
            <person name="Debuchy R."/>
            <person name="Silar P."/>
        </authorList>
    </citation>
    <scope>GENOME REANNOTATION</scope>
    <source>
        <strain evidence="14">S / ATCC MYA-4624 / DSM 980 / FGSC 10383</strain>
    </source>
</reference>
<keyword evidence="4 10" id="KW-0633">Potassium transport</keyword>
<dbReference type="NCBIfam" id="TIGR00934">
    <property type="entry name" value="2a38euk"/>
    <property type="match status" value="1"/>
</dbReference>
<evidence type="ECO:0000313" key="12">
    <source>
        <dbReference type="EMBL" id="CAP69031.1"/>
    </source>
</evidence>
<dbReference type="OrthoDB" id="9999863at2759"/>
<dbReference type="InParanoid" id="B2AXA7"/>
<evidence type="ECO:0000256" key="1">
    <source>
        <dbReference type="ARBA" id="ARBA00004141"/>
    </source>
</evidence>
<dbReference type="EMBL" id="FO904942">
    <property type="protein sequence ID" value="CDP32508.1"/>
    <property type="molecule type" value="Genomic_DNA"/>
</dbReference>
<evidence type="ECO:0000313" key="13">
    <source>
        <dbReference type="EMBL" id="CDP32508.1"/>
    </source>
</evidence>
<dbReference type="PANTHER" id="PTHR31064:SF30">
    <property type="entry name" value="HIGH-AFFINITY POTASSIUM TRANSPORT PROTEIN-RELATED"/>
    <property type="match status" value="1"/>
</dbReference>
<organism evidence="12">
    <name type="scientific">Podospora anserina (strain S / ATCC MYA-4624 / DSM 980 / FGSC 10383)</name>
    <name type="common">Pleurage anserina</name>
    <dbReference type="NCBI Taxonomy" id="515849"/>
    <lineage>
        <taxon>Eukaryota</taxon>
        <taxon>Fungi</taxon>
        <taxon>Dikarya</taxon>
        <taxon>Ascomycota</taxon>
        <taxon>Pezizomycotina</taxon>
        <taxon>Sordariomycetes</taxon>
        <taxon>Sordariomycetidae</taxon>
        <taxon>Sordariales</taxon>
        <taxon>Podosporaceae</taxon>
        <taxon>Podospora</taxon>
        <taxon>Podospora anserina</taxon>
    </lineage>
</organism>
<dbReference type="eggNOG" id="KOG1341">
    <property type="taxonomic scope" value="Eukaryota"/>
</dbReference>